<dbReference type="SUPFAM" id="SSF51905">
    <property type="entry name" value="FAD/NAD(P)-binding domain"/>
    <property type="match status" value="1"/>
</dbReference>
<gene>
    <name evidence="6" type="ORF">ACFSW6_19360</name>
</gene>
<evidence type="ECO:0000259" key="5">
    <source>
        <dbReference type="Pfam" id="PF22780"/>
    </source>
</evidence>
<comment type="cofactor">
    <cofactor evidence="1">
        <name>FAD</name>
        <dbReference type="ChEBI" id="CHEBI:57692"/>
    </cofactor>
</comment>
<sequence length="423" mass="45679">MFDAVIVGAGAAGLFCAARAGQRGLRVLLVDHADKVAEKIRISGGGRCNFTNRDLDVRAPHRHFVGANPQFCRSALSRFTPADFIALMDRHGIAHHEKHKGQLFADRSAEDIIAMLLAECAAGGVQRWQPCRIGNIAFSASNADGESAGSYQIETDRGTVTARSLVIATGGLSIPKIGATDFGYRLARQFGLPLVERSPGLVPLTFDGAGWQPYAQLAGLALPVEISASAATGSKKERMTFHEDLLFTHRGLSGPAVLQISSYWTPGTPLTINLAPQVDLEAELLAAKARSRKLIANELCQWLPARLADAWVQQDAAWQRPIDQASDKALVQLAHRLSRWEITPTGTEGYKKAEVTLGGVDTKELSQQTMECKSQPGLYFIGEVVDITGWLGGYNFQWAWASAHACAQALPVSDRKPVQDAVS</sequence>
<dbReference type="InterPro" id="IPR055178">
    <property type="entry name" value="RsdA/BaiN/AoA(So)-like_dom"/>
</dbReference>
<evidence type="ECO:0000256" key="3">
    <source>
        <dbReference type="ARBA" id="ARBA00022827"/>
    </source>
</evidence>
<reference evidence="7" key="1">
    <citation type="journal article" date="2019" name="Int. J. Syst. Evol. Microbiol.">
        <title>The Global Catalogue of Microorganisms (GCM) 10K type strain sequencing project: providing services to taxonomists for standard genome sequencing and annotation.</title>
        <authorList>
            <consortium name="The Broad Institute Genomics Platform"/>
            <consortium name="The Broad Institute Genome Sequencing Center for Infectious Disease"/>
            <person name="Wu L."/>
            <person name="Ma J."/>
        </authorList>
    </citation>
    <scope>NUCLEOTIDE SEQUENCE [LARGE SCALE GENOMIC DNA]</scope>
    <source>
        <strain evidence="7">TISTR 1906</strain>
    </source>
</reference>
<dbReference type="Pfam" id="PF03486">
    <property type="entry name" value="HI0933_like"/>
    <property type="match status" value="1"/>
</dbReference>
<dbReference type="Pfam" id="PF22780">
    <property type="entry name" value="HI0933_like_1st"/>
    <property type="match status" value="1"/>
</dbReference>
<organism evidence="6 7">
    <name type="scientific">Comamonas terrae</name>
    <dbReference type="NCBI Taxonomy" id="673548"/>
    <lineage>
        <taxon>Bacteria</taxon>
        <taxon>Pseudomonadati</taxon>
        <taxon>Pseudomonadota</taxon>
        <taxon>Betaproteobacteria</taxon>
        <taxon>Burkholderiales</taxon>
        <taxon>Comamonadaceae</taxon>
        <taxon>Comamonas</taxon>
    </lineage>
</organism>
<dbReference type="PRINTS" id="PR00411">
    <property type="entry name" value="PNDRDTASEI"/>
</dbReference>
<accession>A0ABW5URG7</accession>
<dbReference type="Proteomes" id="UP001597463">
    <property type="component" value="Unassembled WGS sequence"/>
</dbReference>
<feature type="domain" description="RsdA/BaiN/AoA(So)-like Rossmann fold-like" evidence="4">
    <location>
        <begin position="3"/>
        <end position="408"/>
    </location>
</feature>
<dbReference type="Gene3D" id="1.10.8.260">
    <property type="entry name" value="HI0933 insert domain-like"/>
    <property type="match status" value="1"/>
</dbReference>
<evidence type="ECO:0000259" key="4">
    <source>
        <dbReference type="Pfam" id="PF03486"/>
    </source>
</evidence>
<proteinExistence type="predicted"/>
<dbReference type="RefSeq" id="WP_066476305.1">
    <property type="nucleotide sequence ID" value="NZ_BCNT01000006.1"/>
</dbReference>
<dbReference type="Gene3D" id="2.40.30.10">
    <property type="entry name" value="Translation factors"/>
    <property type="match status" value="1"/>
</dbReference>
<comment type="caution">
    <text evidence="6">The sequence shown here is derived from an EMBL/GenBank/DDBJ whole genome shotgun (WGS) entry which is preliminary data.</text>
</comment>
<evidence type="ECO:0000256" key="2">
    <source>
        <dbReference type="ARBA" id="ARBA00022630"/>
    </source>
</evidence>
<dbReference type="InterPro" id="IPR036188">
    <property type="entry name" value="FAD/NAD-bd_sf"/>
</dbReference>
<dbReference type="PANTHER" id="PTHR42887">
    <property type="entry name" value="OS12G0638800 PROTEIN"/>
    <property type="match status" value="1"/>
</dbReference>
<dbReference type="SUPFAM" id="SSF160996">
    <property type="entry name" value="HI0933 insert domain-like"/>
    <property type="match status" value="1"/>
</dbReference>
<protein>
    <submittedName>
        <fullName evidence="6">NAD(P)/FAD-dependent oxidoreductase</fullName>
    </submittedName>
</protein>
<dbReference type="NCBIfam" id="TIGR00275">
    <property type="entry name" value="aminoacetone oxidase family FAD-binding enzyme"/>
    <property type="match status" value="1"/>
</dbReference>
<evidence type="ECO:0000313" key="7">
    <source>
        <dbReference type="Proteomes" id="UP001597463"/>
    </source>
</evidence>
<dbReference type="InterPro" id="IPR023166">
    <property type="entry name" value="BaiN-like_dom_sf"/>
</dbReference>
<dbReference type="Gene3D" id="3.50.50.60">
    <property type="entry name" value="FAD/NAD(P)-binding domain"/>
    <property type="match status" value="1"/>
</dbReference>
<dbReference type="InterPro" id="IPR057661">
    <property type="entry name" value="RsdA/BaiN/AoA(So)_Rossmann"/>
</dbReference>
<feature type="domain" description="RsdA/BaiN/AoA(So)-like insert" evidence="5">
    <location>
        <begin position="199"/>
        <end position="355"/>
    </location>
</feature>
<keyword evidence="7" id="KW-1185">Reference proteome</keyword>
<dbReference type="PANTHER" id="PTHR42887:SF2">
    <property type="entry name" value="OS12G0638800 PROTEIN"/>
    <property type="match status" value="1"/>
</dbReference>
<name>A0ABW5URG7_9BURK</name>
<evidence type="ECO:0000256" key="1">
    <source>
        <dbReference type="ARBA" id="ARBA00001974"/>
    </source>
</evidence>
<dbReference type="EMBL" id="JBHUMV010000010">
    <property type="protein sequence ID" value="MFD2756236.1"/>
    <property type="molecule type" value="Genomic_DNA"/>
</dbReference>
<dbReference type="InterPro" id="IPR004792">
    <property type="entry name" value="BaiN-like"/>
</dbReference>
<dbReference type="PRINTS" id="PR00368">
    <property type="entry name" value="FADPNR"/>
</dbReference>
<keyword evidence="3" id="KW-0274">FAD</keyword>
<keyword evidence="2" id="KW-0285">Flavoprotein</keyword>
<evidence type="ECO:0000313" key="6">
    <source>
        <dbReference type="EMBL" id="MFD2756236.1"/>
    </source>
</evidence>